<dbReference type="VEuPathDB" id="VectorBase:ACON2_041418"/>
<dbReference type="AlphaFoldDB" id="A0A6E8UXR3"/>
<evidence type="ECO:0000313" key="2">
    <source>
        <dbReference type="EnsemblMetazoa" id="ACON000133-PA"/>
    </source>
</evidence>
<dbReference type="VEuPathDB" id="VectorBase:ACON000133"/>
<organism evidence="2 3">
    <name type="scientific">Anopheles coluzzii</name>
    <name type="common">African malaria mosquito</name>
    <dbReference type="NCBI Taxonomy" id="1518534"/>
    <lineage>
        <taxon>Eukaryota</taxon>
        <taxon>Metazoa</taxon>
        <taxon>Ecdysozoa</taxon>
        <taxon>Arthropoda</taxon>
        <taxon>Hexapoda</taxon>
        <taxon>Insecta</taxon>
        <taxon>Pterygota</taxon>
        <taxon>Neoptera</taxon>
        <taxon>Endopterygota</taxon>
        <taxon>Diptera</taxon>
        <taxon>Nematocera</taxon>
        <taxon>Culicoidea</taxon>
        <taxon>Culicidae</taxon>
        <taxon>Anophelinae</taxon>
        <taxon>Anopheles</taxon>
    </lineage>
</organism>
<evidence type="ECO:0000313" key="3">
    <source>
        <dbReference type="Proteomes" id="UP001105220"/>
    </source>
</evidence>
<reference evidence="2" key="2">
    <citation type="submission" date="2020-05" db="UniProtKB">
        <authorList>
            <consortium name="EnsemblMetazoa"/>
        </authorList>
    </citation>
    <scope>IDENTIFICATION</scope>
    <source>
        <strain evidence="2">Ngousso</strain>
    </source>
</reference>
<dbReference type="EnsemblMetazoa" id="ACON000133-RA">
    <property type="protein sequence ID" value="ACON000133-PA"/>
    <property type="gene ID" value="ACON000133"/>
</dbReference>
<name>A0A6E8UXR3_ANOCL</name>
<protein>
    <submittedName>
        <fullName evidence="2">Uncharacterized protein</fullName>
    </submittedName>
</protein>
<feature type="region of interest" description="Disordered" evidence="1">
    <location>
        <begin position="166"/>
        <end position="192"/>
    </location>
</feature>
<evidence type="ECO:0000256" key="1">
    <source>
        <dbReference type="SAM" id="MobiDB-lite"/>
    </source>
</evidence>
<accession>A0A6E8UXR3</accession>
<sequence>MQSNSTETVIVTMDIKPKSRPWPVAPKKTIRLRIPGPRGKCFTNRLEWQERMAAKQIKPRPRRKEFRIKEQANMHNSIIQYIRDNAESDESDDDSGTLIPGNDVLNSSIASINISGSQKEIGHNSGEAINEIRDCESEPHNQHHAITTASLNPEHAIYTEPGVTGVLTQRRGKSTESVQVRHQNDGPPVPAL</sequence>
<dbReference type="GeneID" id="120958403"/>
<proteinExistence type="predicted"/>
<reference key="1">
    <citation type="journal article" date="2019" name="Genes (Basel)">
        <title>A High-Quality De novo Genome Assembly from a Single Mosquito Using PacBio Sequencing.</title>
        <authorList>
            <person name="Kingan S.B."/>
            <person name="Heaton H."/>
            <person name="Cudini J."/>
            <person name="Lambert C.C."/>
            <person name="Baybayan P."/>
            <person name="Galvin B.D."/>
            <person name="Durbin R."/>
            <person name="Korlach J."/>
            <person name="Lawniczak M.K.N."/>
        </authorList>
    </citation>
    <scope>NUCLEOTIDE SEQUENCE [LARGE SCALE GENOMIC DNA]</scope>
    <source>
        <strain>Mali-NIH</strain>
    </source>
</reference>
<dbReference type="VEuPathDB" id="VectorBase:ACMO_002989"/>
<dbReference type="Proteomes" id="UP001105220">
    <property type="component" value="Unplaced"/>
</dbReference>
<keyword evidence="3" id="KW-1185">Reference proteome</keyword>
<dbReference type="RefSeq" id="XP_049463408.1">
    <property type="nucleotide sequence ID" value="XM_049607451.1"/>
</dbReference>